<reference evidence="1" key="1">
    <citation type="journal article" date="2015" name="Nature">
        <title>Complex archaea that bridge the gap between prokaryotes and eukaryotes.</title>
        <authorList>
            <person name="Spang A."/>
            <person name="Saw J.H."/>
            <person name="Jorgensen S.L."/>
            <person name="Zaremba-Niedzwiedzka K."/>
            <person name="Martijn J."/>
            <person name="Lind A.E."/>
            <person name="van Eijk R."/>
            <person name="Schleper C."/>
            <person name="Guy L."/>
            <person name="Ettema T.J."/>
        </authorList>
    </citation>
    <scope>NUCLEOTIDE SEQUENCE</scope>
</reference>
<dbReference type="EMBL" id="LAZR01040494">
    <property type="protein sequence ID" value="KKL14346.1"/>
    <property type="molecule type" value="Genomic_DNA"/>
</dbReference>
<dbReference type="AlphaFoldDB" id="A0A0F9D982"/>
<comment type="caution">
    <text evidence="1">The sequence shown here is derived from an EMBL/GenBank/DDBJ whole genome shotgun (WGS) entry which is preliminary data.</text>
</comment>
<feature type="non-terminal residue" evidence="1">
    <location>
        <position position="305"/>
    </location>
</feature>
<accession>A0A0F9D982</accession>
<dbReference type="Gene3D" id="3.30.420.240">
    <property type="match status" value="1"/>
</dbReference>
<gene>
    <name evidence="1" type="ORF">LCGC14_2516590</name>
</gene>
<evidence type="ECO:0000313" key="1">
    <source>
        <dbReference type="EMBL" id="KKL14346.1"/>
    </source>
</evidence>
<dbReference type="Pfam" id="PF03237">
    <property type="entry name" value="Terminase_6N"/>
    <property type="match status" value="1"/>
</dbReference>
<name>A0A0F9D982_9ZZZZ</name>
<proteinExistence type="predicted"/>
<sequence>MQLQLDPWQDKVLKTKGNIVLCSGRQVGKSTVIAMKAGEFAINHSKKTILIIASVERQALLLFEKVLGYIHDTHKTYICKKDKKPTKHTLRLTNGSIIHCLPTGISGYGIRGYTIDQLYADEAHFIPEEVWSAVTPMLATTGGEIILLSTPHGREGYFYRCFKDKTFTQFHISSEDCARIPKDFLEMERARMTKRQYAQEYLGEFVDELAQFFPDKLIAACMILPRRKPGFVSSPRDYFLGVDVARMGEDESTFEIIDKINDKTLEHVESIITRKTLTTFTTREVLRLNKKYDFRKIFIDDGGIG</sequence>
<dbReference type="SUPFAM" id="SSF52540">
    <property type="entry name" value="P-loop containing nucleoside triphosphate hydrolases"/>
    <property type="match status" value="1"/>
</dbReference>
<dbReference type="Gene3D" id="3.40.50.300">
    <property type="entry name" value="P-loop containing nucleotide triphosphate hydrolases"/>
    <property type="match status" value="1"/>
</dbReference>
<organism evidence="1">
    <name type="scientific">marine sediment metagenome</name>
    <dbReference type="NCBI Taxonomy" id="412755"/>
    <lineage>
        <taxon>unclassified sequences</taxon>
        <taxon>metagenomes</taxon>
        <taxon>ecological metagenomes</taxon>
    </lineage>
</organism>
<protein>
    <submittedName>
        <fullName evidence="1">Uncharacterized protein</fullName>
    </submittedName>
</protein>
<dbReference type="InterPro" id="IPR027417">
    <property type="entry name" value="P-loop_NTPase"/>
</dbReference>